<gene>
    <name evidence="1" type="ORF">RF11_14411</name>
</gene>
<dbReference type="OrthoDB" id="3066195at2759"/>
<evidence type="ECO:0000313" key="2">
    <source>
        <dbReference type="Proteomes" id="UP000031668"/>
    </source>
</evidence>
<accession>A0A0C2N3B4</accession>
<keyword evidence="2" id="KW-1185">Reference proteome</keyword>
<comment type="caution">
    <text evidence="1">The sequence shown here is derived from an EMBL/GenBank/DDBJ whole genome shotgun (WGS) entry which is preliminary data.</text>
</comment>
<dbReference type="Proteomes" id="UP000031668">
    <property type="component" value="Unassembled WGS sequence"/>
</dbReference>
<dbReference type="EMBL" id="JWZT01000524">
    <property type="protein sequence ID" value="KII74136.1"/>
    <property type="molecule type" value="Genomic_DNA"/>
</dbReference>
<reference evidence="1 2" key="1">
    <citation type="journal article" date="2014" name="Genome Biol. Evol.">
        <title>The genome of the myxosporean Thelohanellus kitauei shows adaptations to nutrient acquisition within its fish host.</title>
        <authorList>
            <person name="Yang Y."/>
            <person name="Xiong J."/>
            <person name="Zhou Z."/>
            <person name="Huo F."/>
            <person name="Miao W."/>
            <person name="Ran C."/>
            <person name="Liu Y."/>
            <person name="Zhang J."/>
            <person name="Feng J."/>
            <person name="Wang M."/>
            <person name="Wang M."/>
            <person name="Wang L."/>
            <person name="Yao B."/>
        </authorList>
    </citation>
    <scope>NUCLEOTIDE SEQUENCE [LARGE SCALE GENOMIC DNA]</scope>
    <source>
        <strain evidence="1">Wuqing</strain>
    </source>
</reference>
<protein>
    <submittedName>
        <fullName evidence="1">Uncharacterized protein</fullName>
    </submittedName>
</protein>
<dbReference type="AlphaFoldDB" id="A0A0C2N3B4"/>
<sequence length="173" mass="20095">MVNFKINERAYNAECFPEYLLEIFEIFRAREISETYPVMDNASSKSVDERFSTIETSSTHITSNDCREFYRHMESYLLDCIQECPGHHYWRCCKREQYVCRETLRTNDHRVVSQDLEHTNFGNGSQALTRRAIGQMKEQISKEIATPSSGQASLMVSLDDHVLVVLPKQSTLN</sequence>
<organism evidence="1 2">
    <name type="scientific">Thelohanellus kitauei</name>
    <name type="common">Myxosporean</name>
    <dbReference type="NCBI Taxonomy" id="669202"/>
    <lineage>
        <taxon>Eukaryota</taxon>
        <taxon>Metazoa</taxon>
        <taxon>Cnidaria</taxon>
        <taxon>Myxozoa</taxon>
        <taxon>Myxosporea</taxon>
        <taxon>Bivalvulida</taxon>
        <taxon>Platysporina</taxon>
        <taxon>Myxobolidae</taxon>
        <taxon>Thelohanellus</taxon>
    </lineage>
</organism>
<proteinExistence type="predicted"/>
<evidence type="ECO:0000313" key="1">
    <source>
        <dbReference type="EMBL" id="KII74136.1"/>
    </source>
</evidence>
<name>A0A0C2N3B4_THEKT</name>